<dbReference type="AlphaFoldDB" id="A0A286AF90"/>
<reference evidence="2" key="1">
    <citation type="submission" date="2017-09" db="EMBL/GenBank/DDBJ databases">
        <authorList>
            <person name="Varghese N."/>
            <person name="Submissions S."/>
        </authorList>
    </citation>
    <scope>NUCLEOTIDE SEQUENCE [LARGE SCALE GENOMIC DNA]</scope>
    <source>
        <strain evidence="2">CGMCC 1.12803</strain>
    </source>
</reference>
<protein>
    <submittedName>
        <fullName evidence="1">Uncharacterized protein</fullName>
    </submittedName>
</protein>
<name>A0A286AF90_9SPHI</name>
<keyword evidence="2" id="KW-1185">Reference proteome</keyword>
<dbReference type="RefSeq" id="WP_097134033.1">
    <property type="nucleotide sequence ID" value="NZ_OCMT01000005.1"/>
</dbReference>
<evidence type="ECO:0000313" key="1">
    <source>
        <dbReference type="EMBL" id="SOD20537.1"/>
    </source>
</evidence>
<dbReference type="OrthoDB" id="773011at2"/>
<sequence length="36" mass="4028">MSQEILEISVRVDEQFDVNFNLSDGVLGLILSIFEG</sequence>
<evidence type="ECO:0000313" key="2">
    <source>
        <dbReference type="Proteomes" id="UP000219281"/>
    </source>
</evidence>
<organism evidence="1 2">
    <name type="scientific">Pedobacter xixiisoli</name>
    <dbReference type="NCBI Taxonomy" id="1476464"/>
    <lineage>
        <taxon>Bacteria</taxon>
        <taxon>Pseudomonadati</taxon>
        <taxon>Bacteroidota</taxon>
        <taxon>Sphingobacteriia</taxon>
        <taxon>Sphingobacteriales</taxon>
        <taxon>Sphingobacteriaceae</taxon>
        <taxon>Pedobacter</taxon>
    </lineage>
</organism>
<accession>A0A286AF90</accession>
<proteinExistence type="predicted"/>
<gene>
    <name evidence="1" type="ORF">SAMN06297358_4262</name>
</gene>
<dbReference type="EMBL" id="OCMT01000005">
    <property type="protein sequence ID" value="SOD20537.1"/>
    <property type="molecule type" value="Genomic_DNA"/>
</dbReference>
<dbReference type="Proteomes" id="UP000219281">
    <property type="component" value="Unassembled WGS sequence"/>
</dbReference>